<dbReference type="PANTHER" id="PTHR15394">
    <property type="entry name" value="SERINE HYDROLASE RBBP9"/>
    <property type="match status" value="1"/>
</dbReference>
<dbReference type="EMBL" id="SUNH01000050">
    <property type="protein sequence ID" value="TJZ78201.1"/>
    <property type="molecule type" value="Genomic_DNA"/>
</dbReference>
<keyword evidence="1" id="KW-0378">Hydrolase</keyword>
<dbReference type="InterPro" id="IPR029058">
    <property type="entry name" value="AB_hydrolase_fold"/>
</dbReference>
<dbReference type="InterPro" id="IPR010662">
    <property type="entry name" value="RBBP9/YdeN"/>
</dbReference>
<accession>A0A4U0QA40</accession>
<evidence type="ECO:0000313" key="2">
    <source>
        <dbReference type="Proteomes" id="UP000306223"/>
    </source>
</evidence>
<dbReference type="Gene3D" id="3.40.50.1820">
    <property type="entry name" value="alpha/beta hydrolase"/>
    <property type="match status" value="1"/>
</dbReference>
<dbReference type="PANTHER" id="PTHR15394:SF3">
    <property type="entry name" value="SERINE HYDROLASE RBBP9"/>
    <property type="match status" value="1"/>
</dbReference>
<sequence length="199" mass="21598">MTKTLIVPGLDGSPAPHWQDWWARTDPTAMLLDMGDTARPVREVWEATLAVHVMAHPDSILVGHSLGAVTIAHLLARWPGLRVRAAVLVAPADPAASDRTARFGALPRQRFDVPATVVASRNDPWMPFDRARQVADLWGAELHDIGHAGHINAASGFGPWAGGKDLRDQLLAQTARLSALRRLLSARATPQHVPVQRLA</sequence>
<organism evidence="1 2">
    <name type="scientific">Paracoccus hibiscisoli</name>
    <dbReference type="NCBI Taxonomy" id="2023261"/>
    <lineage>
        <taxon>Bacteria</taxon>
        <taxon>Pseudomonadati</taxon>
        <taxon>Pseudomonadota</taxon>
        <taxon>Alphaproteobacteria</taxon>
        <taxon>Rhodobacterales</taxon>
        <taxon>Paracoccaceae</taxon>
        <taxon>Paracoccus</taxon>
    </lineage>
</organism>
<evidence type="ECO:0000313" key="1">
    <source>
        <dbReference type="EMBL" id="TJZ78201.1"/>
    </source>
</evidence>
<reference evidence="1 2" key="1">
    <citation type="submission" date="2019-04" db="EMBL/GenBank/DDBJ databases">
        <authorList>
            <person name="Li J."/>
        </authorList>
    </citation>
    <scope>NUCLEOTIDE SEQUENCE [LARGE SCALE GENOMIC DNA]</scope>
    <source>
        <strain evidence="1 2">CCTCC AB2016182</strain>
    </source>
</reference>
<name>A0A4U0QA40_9RHOB</name>
<comment type="caution">
    <text evidence="1">The sequence shown here is derived from an EMBL/GenBank/DDBJ whole genome shotgun (WGS) entry which is preliminary data.</text>
</comment>
<gene>
    <name evidence="1" type="ORF">FA740_18475</name>
</gene>
<dbReference type="OrthoDB" id="9804993at2"/>
<dbReference type="AlphaFoldDB" id="A0A4U0QA40"/>
<dbReference type="RefSeq" id="WP_136858283.1">
    <property type="nucleotide sequence ID" value="NZ_SUNH01000050.1"/>
</dbReference>
<protein>
    <submittedName>
        <fullName evidence="1">Alpha/beta hydrolase</fullName>
    </submittedName>
</protein>
<keyword evidence="2" id="KW-1185">Reference proteome</keyword>
<dbReference type="SUPFAM" id="SSF53474">
    <property type="entry name" value="alpha/beta-Hydrolases"/>
    <property type="match status" value="1"/>
</dbReference>
<dbReference type="GO" id="GO:0016787">
    <property type="term" value="F:hydrolase activity"/>
    <property type="evidence" value="ECO:0007669"/>
    <property type="project" value="UniProtKB-KW"/>
</dbReference>
<dbReference type="Proteomes" id="UP000306223">
    <property type="component" value="Unassembled WGS sequence"/>
</dbReference>
<proteinExistence type="predicted"/>
<dbReference type="Pfam" id="PF06821">
    <property type="entry name" value="Ser_hydrolase"/>
    <property type="match status" value="1"/>
</dbReference>